<proteinExistence type="inferred from homology"/>
<feature type="non-terminal residue" evidence="3">
    <location>
        <position position="1"/>
    </location>
</feature>
<dbReference type="InterPro" id="IPR023214">
    <property type="entry name" value="HAD_sf"/>
</dbReference>
<evidence type="ECO:0000313" key="3">
    <source>
        <dbReference type="EMBL" id="KAH9306573.1"/>
    </source>
</evidence>
<dbReference type="PANTHER" id="PTHR48085:SF5">
    <property type="entry name" value="CADMIUM_ZINC-TRANSPORTING ATPASE HMA4-RELATED"/>
    <property type="match status" value="1"/>
</dbReference>
<comment type="similarity">
    <text evidence="1">Belongs to the cation transport ATPase (P-type) (TC 3.A.3) family. Type IB subfamily.</text>
</comment>
<dbReference type="AlphaFoldDB" id="A0AA38KGX2"/>
<evidence type="ECO:0000313" key="4">
    <source>
        <dbReference type="Proteomes" id="UP000824469"/>
    </source>
</evidence>
<dbReference type="InterPro" id="IPR051014">
    <property type="entry name" value="Cation_Transport_ATPase_IB"/>
</dbReference>
<gene>
    <name evidence="3" type="ORF">KI387_010977</name>
</gene>
<keyword evidence="4" id="KW-1185">Reference proteome</keyword>
<dbReference type="Proteomes" id="UP000824469">
    <property type="component" value="Unassembled WGS sequence"/>
</dbReference>
<dbReference type="InterPro" id="IPR036412">
    <property type="entry name" value="HAD-like_sf"/>
</dbReference>
<reference evidence="3 4" key="1">
    <citation type="journal article" date="2021" name="Nat. Plants">
        <title>The Taxus genome provides insights into paclitaxel biosynthesis.</title>
        <authorList>
            <person name="Xiong X."/>
            <person name="Gou J."/>
            <person name="Liao Q."/>
            <person name="Li Y."/>
            <person name="Zhou Q."/>
            <person name="Bi G."/>
            <person name="Li C."/>
            <person name="Du R."/>
            <person name="Wang X."/>
            <person name="Sun T."/>
            <person name="Guo L."/>
            <person name="Liang H."/>
            <person name="Lu P."/>
            <person name="Wu Y."/>
            <person name="Zhang Z."/>
            <person name="Ro D.K."/>
            <person name="Shang Y."/>
            <person name="Huang S."/>
            <person name="Yan J."/>
        </authorList>
    </citation>
    <scope>NUCLEOTIDE SEQUENCE [LARGE SCALE GENOMIC DNA]</scope>
    <source>
        <strain evidence="3">Ta-2019</strain>
    </source>
</reference>
<accession>A0AA38KGX2</accession>
<evidence type="ECO:0000256" key="1">
    <source>
        <dbReference type="ARBA" id="ARBA00006024"/>
    </source>
</evidence>
<feature type="transmembrane region" description="Helical" evidence="2">
    <location>
        <begin position="88"/>
        <end position="110"/>
    </location>
</feature>
<sequence length="123" mass="13253">VGEIEVHTQLLSEDKLSFIGEIKGEGMTAMVGYGINDVLALVTADKGTTMGIAGSVLATEFADIAFIINDVRKIAIAVNLGWRSLKVIYTNVAFSLTMKVALVLLTFFWYSHLQMAVLADALA</sequence>
<dbReference type="PANTHER" id="PTHR48085">
    <property type="entry name" value="CADMIUM/ZINC-TRANSPORTING ATPASE HMA2-RELATED"/>
    <property type="match status" value="1"/>
</dbReference>
<dbReference type="GO" id="GO:0016020">
    <property type="term" value="C:membrane"/>
    <property type="evidence" value="ECO:0007669"/>
    <property type="project" value="TreeGrafter"/>
</dbReference>
<dbReference type="EMBL" id="JAHRHJ020000008">
    <property type="protein sequence ID" value="KAH9306573.1"/>
    <property type="molecule type" value="Genomic_DNA"/>
</dbReference>
<dbReference type="GO" id="GO:0022857">
    <property type="term" value="F:transmembrane transporter activity"/>
    <property type="evidence" value="ECO:0007669"/>
    <property type="project" value="TreeGrafter"/>
</dbReference>
<protein>
    <recommendedName>
        <fullName evidence="5">Heavy metal translocating P-type ATPase</fullName>
    </recommendedName>
</protein>
<organism evidence="3 4">
    <name type="scientific">Taxus chinensis</name>
    <name type="common">Chinese yew</name>
    <name type="synonym">Taxus wallichiana var. chinensis</name>
    <dbReference type="NCBI Taxonomy" id="29808"/>
    <lineage>
        <taxon>Eukaryota</taxon>
        <taxon>Viridiplantae</taxon>
        <taxon>Streptophyta</taxon>
        <taxon>Embryophyta</taxon>
        <taxon>Tracheophyta</taxon>
        <taxon>Spermatophyta</taxon>
        <taxon>Pinopsida</taxon>
        <taxon>Pinidae</taxon>
        <taxon>Conifers II</taxon>
        <taxon>Cupressales</taxon>
        <taxon>Taxaceae</taxon>
        <taxon>Taxus</taxon>
    </lineage>
</organism>
<dbReference type="Gene3D" id="3.40.50.1000">
    <property type="entry name" value="HAD superfamily/HAD-like"/>
    <property type="match status" value="1"/>
</dbReference>
<comment type="caution">
    <text evidence="3">The sequence shown here is derived from an EMBL/GenBank/DDBJ whole genome shotgun (WGS) entry which is preliminary data.</text>
</comment>
<keyword evidence="2" id="KW-0472">Membrane</keyword>
<keyword evidence="2" id="KW-1133">Transmembrane helix</keyword>
<evidence type="ECO:0000256" key="2">
    <source>
        <dbReference type="SAM" id="Phobius"/>
    </source>
</evidence>
<name>A0AA38KGX2_TAXCH</name>
<evidence type="ECO:0008006" key="5">
    <source>
        <dbReference type="Google" id="ProtNLM"/>
    </source>
</evidence>
<dbReference type="SUPFAM" id="SSF56784">
    <property type="entry name" value="HAD-like"/>
    <property type="match status" value="1"/>
</dbReference>
<keyword evidence="2" id="KW-0812">Transmembrane</keyword>